<dbReference type="GO" id="GO:0051920">
    <property type="term" value="F:peroxiredoxin activity"/>
    <property type="evidence" value="ECO:0007669"/>
    <property type="project" value="InterPro"/>
</dbReference>
<evidence type="ECO:0000259" key="1">
    <source>
        <dbReference type="Pfam" id="PF02627"/>
    </source>
</evidence>
<dbReference type="PANTHER" id="PTHR34846:SF10">
    <property type="entry name" value="CYTOPLASMIC PROTEIN"/>
    <property type="match status" value="1"/>
</dbReference>
<evidence type="ECO:0000313" key="3">
    <source>
        <dbReference type="Proteomes" id="UP000030826"/>
    </source>
</evidence>
<dbReference type="InterPro" id="IPR029032">
    <property type="entry name" value="AhpD-like"/>
</dbReference>
<dbReference type="AlphaFoldDB" id="A0A0B1PZV7"/>
<organism evidence="2 3">
    <name type="scientific">Aureimonas altamirensis</name>
    <dbReference type="NCBI Taxonomy" id="370622"/>
    <lineage>
        <taxon>Bacteria</taxon>
        <taxon>Pseudomonadati</taxon>
        <taxon>Pseudomonadota</taxon>
        <taxon>Alphaproteobacteria</taxon>
        <taxon>Hyphomicrobiales</taxon>
        <taxon>Aurantimonadaceae</taxon>
        <taxon>Aureimonas</taxon>
    </lineage>
</organism>
<dbReference type="EMBL" id="JRFJ01000005">
    <property type="protein sequence ID" value="KHJ53614.1"/>
    <property type="molecule type" value="Genomic_DNA"/>
</dbReference>
<dbReference type="Pfam" id="PF02627">
    <property type="entry name" value="CMD"/>
    <property type="match status" value="1"/>
</dbReference>
<name>A0A0B1PZV7_9HYPH</name>
<reference evidence="2 3" key="1">
    <citation type="submission" date="2014-09" db="EMBL/GenBank/DDBJ databases">
        <title>Isolation and characterization of Aurantimonas altamirensis ON-56566 from clinical sample following a dog bite.</title>
        <authorList>
            <person name="Eshaghi A."/>
            <person name="Li A."/>
            <person name="Shahinas D."/>
            <person name="Bahn P."/>
            <person name="Kus J.V."/>
            <person name="Patel S.N."/>
        </authorList>
    </citation>
    <scope>NUCLEOTIDE SEQUENCE [LARGE SCALE GENOMIC DNA]</scope>
    <source>
        <strain evidence="2 3">ON-56566</strain>
    </source>
</reference>
<gene>
    <name evidence="2" type="ORF">LA66_16930</name>
</gene>
<keyword evidence="2" id="KW-0575">Peroxidase</keyword>
<dbReference type="InterPro" id="IPR004675">
    <property type="entry name" value="AhpD_core"/>
</dbReference>
<sequence length="146" mass="16650">MEPVMSTTPVNHYRNVPEIFATLQTVHGAIDEHGLDRMLHHLVQLRASQLNACAYCVKMHTREARDDGETNERLDRLAVWDHVSDFSPKEKAALAWTEALTQLDRRTDYGTLRADLRAHFSDTEISALTATVAMINLWNRIQVSTH</sequence>
<accession>A0A0B1PZV7</accession>
<dbReference type="SUPFAM" id="SSF69118">
    <property type="entry name" value="AhpD-like"/>
    <property type="match status" value="1"/>
</dbReference>
<dbReference type="NCBIfam" id="TIGR00778">
    <property type="entry name" value="ahpD_dom"/>
    <property type="match status" value="1"/>
</dbReference>
<protein>
    <submittedName>
        <fullName evidence="2">Alkylhydroperoxidase</fullName>
    </submittedName>
</protein>
<feature type="domain" description="Carboxymuconolactone decarboxylase-like" evidence="1">
    <location>
        <begin position="17"/>
        <end position="99"/>
    </location>
</feature>
<dbReference type="Gene3D" id="1.20.1290.10">
    <property type="entry name" value="AhpD-like"/>
    <property type="match status" value="1"/>
</dbReference>
<dbReference type="Proteomes" id="UP000030826">
    <property type="component" value="Unassembled WGS sequence"/>
</dbReference>
<proteinExistence type="predicted"/>
<dbReference type="STRING" id="370622.LA66_16930"/>
<evidence type="ECO:0000313" key="2">
    <source>
        <dbReference type="EMBL" id="KHJ53614.1"/>
    </source>
</evidence>
<comment type="caution">
    <text evidence="2">The sequence shown here is derived from an EMBL/GenBank/DDBJ whole genome shotgun (WGS) entry which is preliminary data.</text>
</comment>
<keyword evidence="2" id="KW-0560">Oxidoreductase</keyword>
<dbReference type="InterPro" id="IPR003779">
    <property type="entry name" value="CMD-like"/>
</dbReference>
<dbReference type="PANTHER" id="PTHR34846">
    <property type="entry name" value="4-CARBOXYMUCONOLACTONE DECARBOXYLASE FAMILY PROTEIN (AFU_ORTHOLOGUE AFUA_6G11590)"/>
    <property type="match status" value="1"/>
</dbReference>